<dbReference type="SUPFAM" id="SSF117281">
    <property type="entry name" value="Kelch motif"/>
    <property type="match status" value="1"/>
</dbReference>
<name>A0A5B9WA97_9BACT</name>
<dbReference type="RefSeq" id="WP_148596938.1">
    <property type="nucleotide sequence ID" value="NZ_CP042997.1"/>
</dbReference>
<dbReference type="EC" id="5.1.3.24" evidence="3"/>
<dbReference type="Pfam" id="PF01344">
    <property type="entry name" value="Kelch_1"/>
    <property type="match status" value="1"/>
</dbReference>
<dbReference type="PANTHER" id="PTHR24412:SF489">
    <property type="entry name" value="RING FINGER DOMAIN AND KELCH REPEAT-CONTAINING PROTEIN DDB_G0271372"/>
    <property type="match status" value="1"/>
</dbReference>
<evidence type="ECO:0000313" key="4">
    <source>
        <dbReference type="Proteomes" id="UP000324233"/>
    </source>
</evidence>
<dbReference type="Proteomes" id="UP000324233">
    <property type="component" value="Chromosome"/>
</dbReference>
<dbReference type="KEGG" id="agv:OJF2_59570"/>
<dbReference type="EMBL" id="CP042997">
    <property type="protein sequence ID" value="QEH37367.1"/>
    <property type="molecule type" value="Genomic_DNA"/>
</dbReference>
<dbReference type="AlphaFoldDB" id="A0A5B9WA97"/>
<reference evidence="3 4" key="1">
    <citation type="submission" date="2019-08" db="EMBL/GenBank/DDBJ databases">
        <title>Deep-cultivation of Planctomycetes and their phenomic and genomic characterization uncovers novel biology.</title>
        <authorList>
            <person name="Wiegand S."/>
            <person name="Jogler M."/>
            <person name="Boedeker C."/>
            <person name="Pinto D."/>
            <person name="Vollmers J."/>
            <person name="Rivas-Marin E."/>
            <person name="Kohn T."/>
            <person name="Peeters S.H."/>
            <person name="Heuer A."/>
            <person name="Rast P."/>
            <person name="Oberbeckmann S."/>
            <person name="Bunk B."/>
            <person name="Jeske O."/>
            <person name="Meyerdierks A."/>
            <person name="Storesund J.E."/>
            <person name="Kallscheuer N."/>
            <person name="Luecker S."/>
            <person name="Lage O.M."/>
            <person name="Pohl T."/>
            <person name="Merkel B.J."/>
            <person name="Hornburger P."/>
            <person name="Mueller R.-W."/>
            <person name="Bruemmer F."/>
            <person name="Labrenz M."/>
            <person name="Spormann A.M."/>
            <person name="Op den Camp H."/>
            <person name="Overmann J."/>
            <person name="Amann R."/>
            <person name="Jetten M.S.M."/>
            <person name="Mascher T."/>
            <person name="Medema M.H."/>
            <person name="Devos D.P."/>
            <person name="Kaster A.-K."/>
            <person name="Ovreas L."/>
            <person name="Rohde M."/>
            <person name="Galperin M.Y."/>
            <person name="Jogler C."/>
        </authorList>
    </citation>
    <scope>NUCLEOTIDE SEQUENCE [LARGE SCALE GENOMIC DNA]</scope>
    <source>
        <strain evidence="3 4">OJF2</strain>
    </source>
</reference>
<dbReference type="PANTHER" id="PTHR24412">
    <property type="entry name" value="KELCH PROTEIN"/>
    <property type="match status" value="1"/>
</dbReference>
<dbReference type="GO" id="GO:0016853">
    <property type="term" value="F:isomerase activity"/>
    <property type="evidence" value="ECO:0007669"/>
    <property type="project" value="UniProtKB-KW"/>
</dbReference>
<evidence type="ECO:0000256" key="2">
    <source>
        <dbReference type="ARBA" id="ARBA00022737"/>
    </source>
</evidence>
<sequence>MRRIDMTTPRAATTLAGILGFFLLSPAVAHAHFLWLKAGHEGGKPAVRAFLSETPEPDDPALLRVIEGAKVTAAGKPLSWTRQADAYLVGLGGASPGCVDGSVDLGLKSRNGTSFLLLYTARAQFVASPAAEPEADPAGLRLRLVAREGKAPAVLVLLHGKPQPGVGLKSLVGNDTAESKSDEHGLAELPDVASGKAGLLAKFVESAPGERDGRRYSEVRHYATLTVAPAGAEAASVTGPTPTAGHPGPAPARTIATMPEAVNSFGGAVSGDWLYVYSGHAGETHRYHCGMTSAHFRRLNLRDCKTWEELPVGPSLQGVTLVAHGGSLYRAGGMAARNEPDKPEDLLSTASFARFDPATRTWTELPPLPSPRSTHDAVVVGDLLYLVGGWTMPGGAASNAEFCDDALVIDLARPSTGWQSLPTPPFRRRALAVAELDGKVYAIGGLEEGGTVSRRVDIFDPAARNWSRGPEIPGGKYQGFAPSAFSTGGALYVSGADGTVRRLSPGGDRWELVGRLSTPRMTHRMLPGFDGELLVVGGTAARRSVDSIEAFSVAGKMPPAGR</sequence>
<dbReference type="InterPro" id="IPR006652">
    <property type="entry name" value="Kelch_1"/>
</dbReference>
<protein>
    <submittedName>
        <fullName evidence="3">N-acetylneuraminate epimerase</fullName>
        <ecNumber evidence="3">5.1.3.24</ecNumber>
    </submittedName>
</protein>
<keyword evidence="1" id="KW-0880">Kelch repeat</keyword>
<keyword evidence="2" id="KW-0677">Repeat</keyword>
<evidence type="ECO:0000256" key="1">
    <source>
        <dbReference type="ARBA" id="ARBA00022441"/>
    </source>
</evidence>
<dbReference type="InterPro" id="IPR015915">
    <property type="entry name" value="Kelch-typ_b-propeller"/>
</dbReference>
<dbReference type="Gene3D" id="2.120.10.80">
    <property type="entry name" value="Kelch-type beta propeller"/>
    <property type="match status" value="2"/>
</dbReference>
<proteinExistence type="predicted"/>
<gene>
    <name evidence="3" type="primary">nanM_2</name>
    <name evidence="3" type="ORF">OJF2_59570</name>
</gene>
<accession>A0A5B9WA97</accession>
<evidence type="ECO:0000313" key="3">
    <source>
        <dbReference type="EMBL" id="QEH37367.1"/>
    </source>
</evidence>
<keyword evidence="3" id="KW-0413">Isomerase</keyword>
<dbReference type="SMART" id="SM00612">
    <property type="entry name" value="Kelch"/>
    <property type="match status" value="2"/>
</dbReference>
<organism evidence="3 4">
    <name type="scientific">Aquisphaera giovannonii</name>
    <dbReference type="NCBI Taxonomy" id="406548"/>
    <lineage>
        <taxon>Bacteria</taxon>
        <taxon>Pseudomonadati</taxon>
        <taxon>Planctomycetota</taxon>
        <taxon>Planctomycetia</taxon>
        <taxon>Isosphaerales</taxon>
        <taxon>Isosphaeraceae</taxon>
        <taxon>Aquisphaera</taxon>
    </lineage>
</organism>
<keyword evidence="4" id="KW-1185">Reference proteome</keyword>
<dbReference type="OrthoDB" id="232651at2"/>